<evidence type="ECO:0000313" key="2">
    <source>
        <dbReference type="EMBL" id="KAK0577580.1"/>
    </source>
</evidence>
<dbReference type="Pfam" id="PF03087">
    <property type="entry name" value="BPS1"/>
    <property type="match status" value="1"/>
</dbReference>
<sequence length="233" mass="26537">MARLNFNALRDLHNSANDLLHSPVIQQALVHQRQEKWVNEVSEASLRMLDVCGITKDVLLLVKQHLQDLQSTLRRVIIGESDISTKIATYNRYRKKLKKETLRCLHSLRGIKSKSNIITSDHILSPAVNPNLILVVDVLKEVRVTTVSIVESLLSLISIPWLDKKSAKGSFTSMFMRSGSQSLYDICDEMELQSANKRMEAVETAIEILEVEIECMFRRLIQTRVSLLNILTN</sequence>
<dbReference type="InterPro" id="IPR004320">
    <property type="entry name" value="BPS1_pln"/>
</dbReference>
<feature type="coiled-coil region" evidence="1">
    <location>
        <begin position="192"/>
        <end position="219"/>
    </location>
</feature>
<comment type="caution">
    <text evidence="2">The sequence shown here is derived from an EMBL/GenBank/DDBJ whole genome shotgun (WGS) entry which is preliminary data.</text>
</comment>
<dbReference type="PANTHER" id="PTHR33070">
    <property type="entry name" value="OS06G0725500 PROTEIN"/>
    <property type="match status" value="1"/>
</dbReference>
<reference evidence="2" key="2">
    <citation type="submission" date="2023-06" db="EMBL/GenBank/DDBJ databases">
        <authorList>
            <person name="Swenson N.G."/>
            <person name="Wegrzyn J.L."/>
            <person name="Mcevoy S.L."/>
        </authorList>
    </citation>
    <scope>NUCLEOTIDE SEQUENCE</scope>
    <source>
        <strain evidence="2">NS2018</strain>
        <tissue evidence="2">Leaf</tissue>
    </source>
</reference>
<name>A0AA39RP55_ACESA</name>
<keyword evidence="1" id="KW-0175">Coiled coil</keyword>
<dbReference type="EMBL" id="JAUESC010000386">
    <property type="protein sequence ID" value="KAK0577580.1"/>
    <property type="molecule type" value="Genomic_DNA"/>
</dbReference>
<keyword evidence="3" id="KW-1185">Reference proteome</keyword>
<dbReference type="Proteomes" id="UP001168877">
    <property type="component" value="Unassembled WGS sequence"/>
</dbReference>
<evidence type="ECO:0000313" key="3">
    <source>
        <dbReference type="Proteomes" id="UP001168877"/>
    </source>
</evidence>
<dbReference type="PANTHER" id="PTHR33070:SF7">
    <property type="entry name" value="RX N-TERMINAL DOMAIN-CONTAINING PROTEIN"/>
    <property type="match status" value="1"/>
</dbReference>
<proteinExistence type="predicted"/>
<reference evidence="2" key="1">
    <citation type="journal article" date="2022" name="Plant J.">
        <title>Strategies of tolerance reflected in two North American maple genomes.</title>
        <authorList>
            <person name="McEvoy S.L."/>
            <person name="Sezen U.U."/>
            <person name="Trouern-Trend A."/>
            <person name="McMahon S.M."/>
            <person name="Schaberg P.G."/>
            <person name="Yang J."/>
            <person name="Wegrzyn J.L."/>
            <person name="Swenson N.G."/>
        </authorList>
    </citation>
    <scope>NUCLEOTIDE SEQUENCE</scope>
    <source>
        <strain evidence="2">NS2018</strain>
    </source>
</reference>
<evidence type="ECO:0000256" key="1">
    <source>
        <dbReference type="SAM" id="Coils"/>
    </source>
</evidence>
<dbReference type="GO" id="GO:0048367">
    <property type="term" value="P:shoot system development"/>
    <property type="evidence" value="ECO:0007669"/>
    <property type="project" value="InterPro"/>
</dbReference>
<organism evidence="2 3">
    <name type="scientific">Acer saccharum</name>
    <name type="common">Sugar maple</name>
    <dbReference type="NCBI Taxonomy" id="4024"/>
    <lineage>
        <taxon>Eukaryota</taxon>
        <taxon>Viridiplantae</taxon>
        <taxon>Streptophyta</taxon>
        <taxon>Embryophyta</taxon>
        <taxon>Tracheophyta</taxon>
        <taxon>Spermatophyta</taxon>
        <taxon>Magnoliopsida</taxon>
        <taxon>eudicotyledons</taxon>
        <taxon>Gunneridae</taxon>
        <taxon>Pentapetalae</taxon>
        <taxon>rosids</taxon>
        <taxon>malvids</taxon>
        <taxon>Sapindales</taxon>
        <taxon>Sapindaceae</taxon>
        <taxon>Hippocastanoideae</taxon>
        <taxon>Acereae</taxon>
        <taxon>Acer</taxon>
    </lineage>
</organism>
<accession>A0AA39RP55</accession>
<protein>
    <submittedName>
        <fullName evidence="2">Uncharacterized protein</fullName>
    </submittedName>
</protein>
<dbReference type="AlphaFoldDB" id="A0AA39RP55"/>
<gene>
    <name evidence="2" type="ORF">LWI29_035368</name>
</gene>
<dbReference type="GO" id="GO:0048364">
    <property type="term" value="P:root development"/>
    <property type="evidence" value="ECO:0007669"/>
    <property type="project" value="InterPro"/>
</dbReference>